<dbReference type="AlphaFoldDB" id="A0A532V5G3"/>
<keyword evidence="1" id="KW-0597">Phosphoprotein</keyword>
<dbReference type="GO" id="GO:0000160">
    <property type="term" value="P:phosphorelay signal transduction system"/>
    <property type="evidence" value="ECO:0007669"/>
    <property type="project" value="UniProtKB-KW"/>
</dbReference>
<dbReference type="SUPFAM" id="SSF55785">
    <property type="entry name" value="PYP-like sensor domain (PAS domain)"/>
    <property type="match status" value="4"/>
</dbReference>
<protein>
    <recommendedName>
        <fullName evidence="12">PAS domain S-box protein</fullName>
    </recommendedName>
</protein>
<organism evidence="10 11">
    <name type="scientific">candidate division LCP-89 bacterium B3_LCP</name>
    <dbReference type="NCBI Taxonomy" id="2012998"/>
    <lineage>
        <taxon>Bacteria</taxon>
        <taxon>Pseudomonadati</taxon>
        <taxon>Bacteria division LCP-89</taxon>
    </lineage>
</organism>
<dbReference type="Gene3D" id="3.30.450.20">
    <property type="entry name" value="PAS domain"/>
    <property type="match status" value="4"/>
</dbReference>
<proteinExistence type="predicted"/>
<evidence type="ECO:0000259" key="7">
    <source>
        <dbReference type="PROSITE" id="PS50109"/>
    </source>
</evidence>
<comment type="caution">
    <text evidence="10">The sequence shown here is derived from an EMBL/GenBank/DDBJ whole genome shotgun (WGS) entry which is preliminary data.</text>
</comment>
<dbReference type="GO" id="GO:0016301">
    <property type="term" value="F:kinase activity"/>
    <property type="evidence" value="ECO:0007669"/>
    <property type="project" value="UniProtKB-KW"/>
</dbReference>
<evidence type="ECO:0000256" key="1">
    <source>
        <dbReference type="ARBA" id="ARBA00022553"/>
    </source>
</evidence>
<dbReference type="Gene3D" id="3.30.565.10">
    <property type="entry name" value="Histidine kinase-like ATPase, C-terminal domain"/>
    <property type="match status" value="1"/>
</dbReference>
<dbReference type="InterPro" id="IPR013767">
    <property type="entry name" value="PAS_fold"/>
</dbReference>
<dbReference type="Pfam" id="PF08448">
    <property type="entry name" value="PAS_4"/>
    <property type="match status" value="2"/>
</dbReference>
<name>A0A532V5G3_UNCL8</name>
<dbReference type="InterPro" id="IPR005467">
    <property type="entry name" value="His_kinase_dom"/>
</dbReference>
<evidence type="ECO:0000256" key="6">
    <source>
        <dbReference type="ARBA" id="ARBA00023012"/>
    </source>
</evidence>
<dbReference type="NCBIfam" id="TIGR00229">
    <property type="entry name" value="sensory_box"/>
    <property type="match status" value="3"/>
</dbReference>
<dbReference type="SMART" id="SM00387">
    <property type="entry name" value="HATPase_c"/>
    <property type="match status" value="1"/>
</dbReference>
<evidence type="ECO:0000259" key="9">
    <source>
        <dbReference type="PROSITE" id="PS50113"/>
    </source>
</evidence>
<dbReference type="Pfam" id="PF02518">
    <property type="entry name" value="HATPase_c"/>
    <property type="match status" value="1"/>
</dbReference>
<sequence>MVNLSVSDLQKQIARKDREIEKLKGLEQKFRLFYQNSPLGFQSLDEKGNFLDVNPAWLEMMGYERDEVIGKYFAEFLARGFKEDFNTNFSKFKKAGDISYVEFAMKRKDGSLVDVSFSGRIGKKPDGSFDRTHCIITDITQRKRAEEALQASEKKHKSLYSMMRLMCDNVPDMIWAKDLEKKYIFANKAICENLLNANDTHEPSGKTDIFFANRERDSHPDVQDYHTFGEICADSDEVVLQSKKPHRFDEFGNIKGEFLRLDVYKAPFWDENGQMIGTVGCGRDVTAEKRAEEALRESEGKYQLIVENTDTGFVAIDETGEVIDANEPYMRLIGVDHLEKIIGHSVLEWTAPEERENNATAVALCTEQGYIQDFETIYLNRDGIRKNILINAIVTTTPEGKHLHSLCRDITERKQADEELRESEIKYRSVVQTAGDAIIILDEDKTILSWNRGAEQVFGFLEKEVIGKSIVMMLPENQIDEYKSGIEGVETTGESKLLSTGMEMMGVRKNGVEFPIDLSLSAWKVGDKAHLTMIVRDISERKKTEADIRSSLKEKDVLLEEVHHRVKNNLQVISSLLNLQAKRTDDGLSSEVIRQSQDRIKTIALVHEKLYQSKDFTQINWSDYINTLVRNLRYSYRENPEDITLQLEVQDFSGDIDTAIPCALIVNELVTNSLKHGFAEGEKGIIHVSLRVADQGVISLVVGDNGGGLPEGFDITKSQSLGLQLVQTLIEQMDGTLKLYREHGTEFNIEFEPALIEG</sequence>
<reference evidence="10 11" key="1">
    <citation type="submission" date="2017-06" db="EMBL/GenBank/DDBJ databases">
        <title>Novel microbial phyla capable of carbon fixation and sulfur reduction in deep-sea sediments.</title>
        <authorList>
            <person name="Huang J."/>
            <person name="Baker B."/>
            <person name="Wang Y."/>
        </authorList>
    </citation>
    <scope>NUCLEOTIDE SEQUENCE [LARGE SCALE GENOMIC DNA]</scope>
    <source>
        <strain evidence="10">B3_LCP</strain>
    </source>
</reference>
<evidence type="ECO:0000313" key="10">
    <source>
        <dbReference type="EMBL" id="TKJ42430.1"/>
    </source>
</evidence>
<dbReference type="CDD" id="cd00130">
    <property type="entry name" value="PAS"/>
    <property type="match status" value="3"/>
</dbReference>
<dbReference type="InterPro" id="IPR036890">
    <property type="entry name" value="HATPase_C_sf"/>
</dbReference>
<dbReference type="PANTHER" id="PTHR43065">
    <property type="entry name" value="SENSOR HISTIDINE KINASE"/>
    <property type="match status" value="1"/>
</dbReference>
<dbReference type="InterPro" id="IPR011495">
    <property type="entry name" value="Sig_transdc_His_kin_sub2_dim/P"/>
</dbReference>
<feature type="domain" description="PAS" evidence="8">
    <location>
        <begin position="298"/>
        <end position="356"/>
    </location>
</feature>
<feature type="domain" description="Histidine kinase" evidence="7">
    <location>
        <begin position="561"/>
        <end position="755"/>
    </location>
</feature>
<dbReference type="SMART" id="SM00086">
    <property type="entry name" value="PAC"/>
    <property type="match status" value="3"/>
</dbReference>
<keyword evidence="2" id="KW-0808">Transferase</keyword>
<dbReference type="PROSITE" id="PS50113">
    <property type="entry name" value="PAC"/>
    <property type="match status" value="3"/>
</dbReference>
<evidence type="ECO:0000256" key="5">
    <source>
        <dbReference type="ARBA" id="ARBA00022840"/>
    </source>
</evidence>
<evidence type="ECO:0000256" key="2">
    <source>
        <dbReference type="ARBA" id="ARBA00022679"/>
    </source>
</evidence>
<dbReference type="InterPro" id="IPR013656">
    <property type="entry name" value="PAS_4"/>
</dbReference>
<dbReference type="InterPro" id="IPR003594">
    <property type="entry name" value="HATPase_dom"/>
</dbReference>
<evidence type="ECO:0000259" key="8">
    <source>
        <dbReference type="PROSITE" id="PS50112"/>
    </source>
</evidence>
<feature type="domain" description="PAS" evidence="8">
    <location>
        <begin position="423"/>
        <end position="478"/>
    </location>
</feature>
<dbReference type="GO" id="GO:0006355">
    <property type="term" value="P:regulation of DNA-templated transcription"/>
    <property type="evidence" value="ECO:0007669"/>
    <property type="project" value="InterPro"/>
</dbReference>
<dbReference type="Pfam" id="PF00989">
    <property type="entry name" value="PAS"/>
    <property type="match status" value="1"/>
</dbReference>
<dbReference type="GO" id="GO:0005524">
    <property type="term" value="F:ATP binding"/>
    <property type="evidence" value="ECO:0007669"/>
    <property type="project" value="UniProtKB-KW"/>
</dbReference>
<accession>A0A532V5G3</accession>
<dbReference type="PROSITE" id="PS50109">
    <property type="entry name" value="HIS_KIN"/>
    <property type="match status" value="1"/>
</dbReference>
<dbReference type="SUPFAM" id="SSF55874">
    <property type="entry name" value="ATPase domain of HSP90 chaperone/DNA topoisomerase II/histidine kinase"/>
    <property type="match status" value="1"/>
</dbReference>
<keyword evidence="4" id="KW-0418">Kinase</keyword>
<dbReference type="Pfam" id="PF13426">
    <property type="entry name" value="PAS_9"/>
    <property type="match status" value="1"/>
</dbReference>
<dbReference type="InterPro" id="IPR000700">
    <property type="entry name" value="PAS-assoc_C"/>
</dbReference>
<dbReference type="PANTHER" id="PTHR43065:SF23">
    <property type="entry name" value="SENSOR HISTIDINE KINASE PDTAS"/>
    <property type="match status" value="1"/>
</dbReference>
<dbReference type="SMART" id="SM00091">
    <property type="entry name" value="PAS"/>
    <property type="match status" value="4"/>
</dbReference>
<dbReference type="Pfam" id="PF07568">
    <property type="entry name" value="HisKA_2"/>
    <property type="match status" value="1"/>
</dbReference>
<keyword evidence="3" id="KW-0547">Nucleotide-binding</keyword>
<keyword evidence="5" id="KW-0067">ATP-binding</keyword>
<feature type="domain" description="PAS" evidence="8">
    <location>
        <begin position="26"/>
        <end position="77"/>
    </location>
</feature>
<dbReference type="PROSITE" id="PS50112">
    <property type="entry name" value="PAS"/>
    <property type="match status" value="3"/>
</dbReference>
<evidence type="ECO:0000256" key="3">
    <source>
        <dbReference type="ARBA" id="ARBA00022741"/>
    </source>
</evidence>
<dbReference type="InterPro" id="IPR035965">
    <property type="entry name" value="PAS-like_dom_sf"/>
</dbReference>
<evidence type="ECO:0000313" key="11">
    <source>
        <dbReference type="Proteomes" id="UP000319619"/>
    </source>
</evidence>
<keyword evidence="6" id="KW-0902">Two-component regulatory system</keyword>
<evidence type="ECO:0000256" key="4">
    <source>
        <dbReference type="ARBA" id="ARBA00022777"/>
    </source>
</evidence>
<dbReference type="InterPro" id="IPR000014">
    <property type="entry name" value="PAS"/>
</dbReference>
<gene>
    <name evidence="10" type="ORF">CEE37_01745</name>
</gene>
<dbReference type="InterPro" id="IPR001610">
    <property type="entry name" value="PAC"/>
</dbReference>
<dbReference type="Proteomes" id="UP000319619">
    <property type="component" value="Unassembled WGS sequence"/>
</dbReference>
<feature type="domain" description="PAC" evidence="9">
    <location>
        <begin position="372"/>
        <end position="422"/>
    </location>
</feature>
<feature type="domain" description="PAC" evidence="9">
    <location>
        <begin position="242"/>
        <end position="297"/>
    </location>
</feature>
<feature type="domain" description="PAC" evidence="9">
    <location>
        <begin position="99"/>
        <end position="151"/>
    </location>
</feature>
<dbReference type="EMBL" id="NJBN01000001">
    <property type="protein sequence ID" value="TKJ42430.1"/>
    <property type="molecule type" value="Genomic_DNA"/>
</dbReference>
<evidence type="ECO:0008006" key="12">
    <source>
        <dbReference type="Google" id="ProtNLM"/>
    </source>
</evidence>